<dbReference type="Pfam" id="PF01399">
    <property type="entry name" value="PCI"/>
    <property type="match status" value="1"/>
</dbReference>
<dbReference type="InterPro" id="IPR008905">
    <property type="entry name" value="EIF3C_N_dom"/>
</dbReference>
<reference evidence="8" key="1">
    <citation type="submission" date="2016-04" db="EMBL/GenBank/DDBJ databases">
        <title>Comparative genomics of biotechnologically important yeasts.</title>
        <authorList>
            <consortium name="DOE Joint Genome Institute"/>
            <person name="Riley R."/>
            <person name="Haridas S."/>
            <person name="Wolfe K.H."/>
            <person name="Lopes M.R."/>
            <person name="Hittinger C.T."/>
            <person name="Goker M."/>
            <person name="Salamov A."/>
            <person name="Wisecaver J."/>
            <person name="Long T.M."/>
            <person name="Aerts A.L."/>
            <person name="Barry K."/>
            <person name="Choi C."/>
            <person name="Clum A."/>
            <person name="Coughlan A.Y."/>
            <person name="Deshpande S."/>
            <person name="Douglass A.P."/>
            <person name="Hanson S.J."/>
            <person name="Klenk H.-P."/>
            <person name="Labutti K."/>
            <person name="Lapidus A."/>
            <person name="Lindquist E."/>
            <person name="Lipzen A."/>
            <person name="Meier-Kolthoff J.P."/>
            <person name="Ohm R.A."/>
            <person name="Otillar R.P."/>
            <person name="Pangilinan J."/>
            <person name="Peng Y."/>
            <person name="Rokas A."/>
            <person name="Rosa C.A."/>
            <person name="Scheuner C."/>
            <person name="Sibirny A.A."/>
            <person name="Slot J.C."/>
            <person name="Stielow J.B."/>
            <person name="Sun H."/>
            <person name="Kurtzman C.P."/>
            <person name="Blackwell M."/>
            <person name="Grigoriev I.V."/>
            <person name="Jeffries T.W."/>
        </authorList>
    </citation>
    <scope>NUCLEOTIDE SEQUENCE [LARGE SCALE GENOMIC DNA]</scope>
    <source>
        <strain evidence="8">NRRL YB-2248</strain>
    </source>
</reference>
<dbReference type="OrthoDB" id="29647at2759"/>
<dbReference type="GO" id="GO:0008541">
    <property type="term" value="C:proteasome regulatory particle, lid subcomplex"/>
    <property type="evidence" value="ECO:0007669"/>
    <property type="project" value="UniProtKB-ARBA"/>
</dbReference>
<dbReference type="PANTHER" id="PTHR13937:SF0">
    <property type="entry name" value="EUKARYOTIC TRANSLATION INITIATION FACTOR 3 SUBUNIT C-RELATED"/>
    <property type="match status" value="1"/>
</dbReference>
<name>A0A1E4T2G6_9ASCO</name>
<accession>A0A1E4T2G6</accession>
<evidence type="ECO:0000256" key="3">
    <source>
        <dbReference type="ARBA" id="ARBA00022917"/>
    </source>
</evidence>
<dbReference type="GO" id="GO:0016282">
    <property type="term" value="C:eukaryotic 43S preinitiation complex"/>
    <property type="evidence" value="ECO:0007669"/>
    <property type="project" value="UniProtKB-UniRule"/>
</dbReference>
<dbReference type="InterPro" id="IPR036390">
    <property type="entry name" value="WH_DNA-bd_sf"/>
</dbReference>
<comment type="subunit">
    <text evidence="4">Component of the eukaryotic translation initiation factor 3 (eIF-3) complex.</text>
</comment>
<dbReference type="GO" id="GO:0033290">
    <property type="term" value="C:eukaryotic 48S preinitiation complex"/>
    <property type="evidence" value="ECO:0007669"/>
    <property type="project" value="UniProtKB-UniRule"/>
</dbReference>
<dbReference type="GO" id="GO:0001732">
    <property type="term" value="P:formation of cytoplasmic translation initiation complex"/>
    <property type="evidence" value="ECO:0007669"/>
    <property type="project" value="UniProtKB-UniRule"/>
</dbReference>
<evidence type="ECO:0000313" key="7">
    <source>
        <dbReference type="EMBL" id="ODV85937.1"/>
    </source>
</evidence>
<dbReference type="PANTHER" id="PTHR13937">
    <property type="entry name" value="EUKARYOTIC TRANSLATION INITATION FACTOR 3, SUBUNIT 8 EIF3S8 -RELATED"/>
    <property type="match status" value="1"/>
</dbReference>
<dbReference type="PROSITE" id="PS50250">
    <property type="entry name" value="PCI"/>
    <property type="match status" value="1"/>
</dbReference>
<keyword evidence="8" id="KW-1185">Reference proteome</keyword>
<proteinExistence type="inferred from homology"/>
<gene>
    <name evidence="4" type="primary">NIP1</name>
    <name evidence="7" type="ORF">CANARDRAFT_7297</name>
</gene>
<dbReference type="SMART" id="SM00088">
    <property type="entry name" value="PINT"/>
    <property type="match status" value="1"/>
</dbReference>
<evidence type="ECO:0000313" key="8">
    <source>
        <dbReference type="Proteomes" id="UP000094801"/>
    </source>
</evidence>
<dbReference type="EMBL" id="KV453851">
    <property type="protein sequence ID" value="ODV85937.1"/>
    <property type="molecule type" value="Genomic_DNA"/>
</dbReference>
<sequence length="843" mass="94782">MSRFFATAYESDVSSDEELLSSDDELISSSGSETESKGSDSEDADQDDDEDNDSEDWDSDFEGDDDDDDSDDDYTSGKAKGPSYFLKKDFLKGGPAGSDSDSDSDSDDEKKVVKSAKEKYLDEIASSVDQIENFSMVEDWIKIANEFDRLSKAIARYPQYHIPVPRLYIKSLAILEDAITGFQEKDTKKKLNASESKSFNIVRQRVRKSSKEFQSDIDLYRKDPEAYETGSAEADAEAQQAKEAEAAKSQSPDAGVFTVLRSVIETRGKRNVDQSEQIQTLEDLISRTSNAYQLISIYLMLIPVRFDQFAKAPFMPAAQWKASLADINSLLDVLQKNPTYVVSELAAPIDDIEVEPEANSEGVKEIIGSLVSLAERLDDALTAHLLAIDPHSSEYVSRLRDETALYTLLVKTQVYYERITAAEDLTTARGDQLSRVILKRLDHIYFKPSKLIIFAETSAWNTLNSSSSLDSKVHSKISSSGPQGIDYTNGLLDALCLNLYKQQNSIFRKKAVLYHIYYYAFNDQFYKSRDMLLLSHLQASIHTADPQLQVLFNRALVQVGLSAFRSGLIGEAQQLLHEIAISARQKELLGQGNQRFQNQQTQADKQRLLPFHMHINLELLECSFYAASLLIEIPQIAQNPEFARKRQTSSKAFRRVLEYHDRQIFAGPPETTRDYIVLAAKALAKSDWKKASELINSVKIWDLYNNADQLKKMLLEKLQIEALRTYLFTNQNFYSKLSISDLSTTFEITESAVKSTVAKMIMNEELNVVINQLTNMIEFSETENKGTPTKLQELSLGLSEKVAQLIERNERLSTGGYQVQYDKKQAGNTRSGSAVTVGGGQKK</sequence>
<evidence type="ECO:0000259" key="6">
    <source>
        <dbReference type="PROSITE" id="PS50250"/>
    </source>
</evidence>
<organism evidence="7 8">
    <name type="scientific">[Candida] arabinofermentans NRRL YB-2248</name>
    <dbReference type="NCBI Taxonomy" id="983967"/>
    <lineage>
        <taxon>Eukaryota</taxon>
        <taxon>Fungi</taxon>
        <taxon>Dikarya</taxon>
        <taxon>Ascomycota</taxon>
        <taxon>Saccharomycotina</taxon>
        <taxon>Pichiomycetes</taxon>
        <taxon>Pichiales</taxon>
        <taxon>Pichiaceae</taxon>
        <taxon>Ogataea</taxon>
        <taxon>Ogataea/Candida clade</taxon>
    </lineage>
</organism>
<evidence type="ECO:0000256" key="2">
    <source>
        <dbReference type="ARBA" id="ARBA00022540"/>
    </source>
</evidence>
<dbReference type="GO" id="GO:0003723">
    <property type="term" value="F:RNA binding"/>
    <property type="evidence" value="ECO:0007669"/>
    <property type="project" value="InterPro"/>
</dbReference>
<dbReference type="STRING" id="983967.A0A1E4T2G6"/>
<comment type="similarity">
    <text evidence="4">Belongs to the eIF-3 subunit C family.</text>
</comment>
<feature type="compositionally biased region" description="Acidic residues" evidence="5">
    <location>
        <begin position="41"/>
        <end position="74"/>
    </location>
</feature>
<feature type="region of interest" description="Disordered" evidence="5">
    <location>
        <begin position="227"/>
        <end position="250"/>
    </location>
</feature>
<dbReference type="GO" id="GO:0003743">
    <property type="term" value="F:translation initiation factor activity"/>
    <property type="evidence" value="ECO:0007669"/>
    <property type="project" value="UniProtKB-UniRule"/>
</dbReference>
<feature type="domain" description="PCI" evidence="6">
    <location>
        <begin position="611"/>
        <end position="784"/>
    </location>
</feature>
<dbReference type="GO" id="GO:0031369">
    <property type="term" value="F:translation initiation factor binding"/>
    <property type="evidence" value="ECO:0007669"/>
    <property type="project" value="InterPro"/>
</dbReference>
<dbReference type="HAMAP" id="MF_03002">
    <property type="entry name" value="eIF3c"/>
    <property type="match status" value="1"/>
</dbReference>
<dbReference type="InterPro" id="IPR036388">
    <property type="entry name" value="WH-like_DNA-bd_sf"/>
</dbReference>
<keyword evidence="1 4" id="KW-0963">Cytoplasm</keyword>
<feature type="region of interest" description="Disordered" evidence="5">
    <location>
        <begin position="1"/>
        <end position="110"/>
    </location>
</feature>
<feature type="compositionally biased region" description="Acidic residues" evidence="5">
    <location>
        <begin position="13"/>
        <end position="26"/>
    </location>
</feature>
<dbReference type="Pfam" id="PF05470">
    <property type="entry name" value="eIF-3c_N"/>
    <property type="match status" value="2"/>
</dbReference>
<evidence type="ECO:0000256" key="5">
    <source>
        <dbReference type="SAM" id="MobiDB-lite"/>
    </source>
</evidence>
<comment type="function">
    <text evidence="4">Component of the eukaryotic translation initiation factor 3 (eIF-3) complex, which is involved in protein synthesis of a specialized repertoire of mRNAs and, together with other initiation factors, stimulates binding of mRNA and methionyl-tRNAi to the 40S ribosome. The eIF-3 complex specifically targets and initiates translation of a subset of mRNAs involved in cell proliferation.</text>
</comment>
<dbReference type="SUPFAM" id="SSF46785">
    <property type="entry name" value="Winged helix' DNA-binding domain"/>
    <property type="match status" value="1"/>
</dbReference>
<keyword evidence="2 4" id="KW-0396">Initiation factor</keyword>
<keyword evidence="3 4" id="KW-0648">Protein biosynthesis</keyword>
<evidence type="ECO:0000256" key="4">
    <source>
        <dbReference type="HAMAP-Rule" id="MF_03002"/>
    </source>
</evidence>
<feature type="region of interest" description="Disordered" evidence="5">
    <location>
        <begin position="817"/>
        <end position="843"/>
    </location>
</feature>
<dbReference type="Proteomes" id="UP000094801">
    <property type="component" value="Unassembled WGS sequence"/>
</dbReference>
<dbReference type="InterPro" id="IPR027516">
    <property type="entry name" value="EIF3C"/>
</dbReference>
<dbReference type="GO" id="GO:0005852">
    <property type="term" value="C:eukaryotic translation initiation factor 3 complex"/>
    <property type="evidence" value="ECO:0007669"/>
    <property type="project" value="UniProtKB-UniRule"/>
</dbReference>
<dbReference type="Gene3D" id="1.10.10.10">
    <property type="entry name" value="Winged helix-like DNA-binding domain superfamily/Winged helix DNA-binding domain"/>
    <property type="match status" value="1"/>
</dbReference>
<dbReference type="AlphaFoldDB" id="A0A1E4T2G6"/>
<dbReference type="InterPro" id="IPR000717">
    <property type="entry name" value="PCI_dom"/>
</dbReference>
<evidence type="ECO:0000256" key="1">
    <source>
        <dbReference type="ARBA" id="ARBA00022490"/>
    </source>
</evidence>
<protein>
    <recommendedName>
        <fullName evidence="4">Eukaryotic translation initiation factor 3 subunit C</fullName>
        <shortName evidence="4">eIF3c</shortName>
    </recommendedName>
    <alternativeName>
        <fullName evidence="4">Eukaryotic translation initiation factor 3 93 kDa subunit homolog</fullName>
        <shortName evidence="4">eIF3 p93</shortName>
    </alternativeName>
    <alternativeName>
        <fullName evidence="4">Translation initiation factor eIF3, p93 subunit homolog</fullName>
    </alternativeName>
</protein>
<comment type="subcellular location">
    <subcellularLocation>
        <location evidence="4">Cytoplasm</location>
    </subcellularLocation>
</comment>